<comment type="caution">
    <text evidence="1">The sequence shown here is derived from an EMBL/GenBank/DDBJ whole genome shotgun (WGS) entry which is preliminary data.</text>
</comment>
<protein>
    <submittedName>
        <fullName evidence="1">Myosin</fullName>
    </submittedName>
</protein>
<dbReference type="EMBL" id="JAHDYR010000025">
    <property type="protein sequence ID" value="KAG9393291.1"/>
    <property type="molecule type" value="Genomic_DNA"/>
</dbReference>
<dbReference type="Proteomes" id="UP000717585">
    <property type="component" value="Unassembled WGS sequence"/>
</dbReference>
<evidence type="ECO:0000313" key="1">
    <source>
        <dbReference type="EMBL" id="KAG9393291.1"/>
    </source>
</evidence>
<accession>A0A8J6BXB2</accession>
<organism evidence="1 2">
    <name type="scientific">Carpediemonas membranifera</name>
    <dbReference type="NCBI Taxonomy" id="201153"/>
    <lineage>
        <taxon>Eukaryota</taxon>
        <taxon>Metamonada</taxon>
        <taxon>Carpediemonas-like organisms</taxon>
        <taxon>Carpediemonas</taxon>
    </lineage>
</organism>
<name>A0A8J6BXB2_9EUKA</name>
<dbReference type="AlphaFoldDB" id="A0A8J6BXB2"/>
<sequence>MDSPKKEGQKKRSTAQDLRHRLETNNLYSLEDLRYILQKVVSSIAADSKSDFEHLLFLDDYIRKVDPEIQTAIPIEITSEEDYIANIEKAIPDIPEFLPETALGRHKVLIAEIHKSILRLINLAMIQRQDRLKLIKTMLATLEANGHFVQNAPTPLDV</sequence>
<reference evidence="1" key="1">
    <citation type="submission" date="2021-05" db="EMBL/GenBank/DDBJ databases">
        <title>A free-living protist that lacks canonical eukaryotic 1 DNA replication and segregation systems.</title>
        <authorList>
            <person name="Salas-Leiva D.E."/>
            <person name="Tromer E.C."/>
            <person name="Curtis B.A."/>
            <person name="Jerlstrom-Hultqvist J."/>
            <person name="Kolisko M."/>
            <person name="Yi Z."/>
            <person name="Salas-Leiva J.S."/>
            <person name="Gallot-Lavallee L."/>
            <person name="Kops G.J.P.L."/>
            <person name="Archibald J.M."/>
            <person name="Simpson A.G.B."/>
            <person name="Roger A.J."/>
        </authorList>
    </citation>
    <scope>NUCLEOTIDE SEQUENCE</scope>
    <source>
        <strain evidence="1">BICM</strain>
    </source>
</reference>
<evidence type="ECO:0000313" key="2">
    <source>
        <dbReference type="Proteomes" id="UP000717585"/>
    </source>
</evidence>
<gene>
    <name evidence="1" type="ORF">J8273_3424</name>
</gene>
<dbReference type="OrthoDB" id="10562081at2759"/>
<keyword evidence="2" id="KW-1185">Reference proteome</keyword>
<proteinExistence type="predicted"/>